<evidence type="ECO:0000256" key="1">
    <source>
        <dbReference type="ARBA" id="ARBA00009804"/>
    </source>
</evidence>
<dbReference type="GO" id="GO:0004674">
    <property type="term" value="F:protein serine/threonine kinase activity"/>
    <property type="evidence" value="ECO:0007669"/>
    <property type="project" value="UniProtKB-KW"/>
</dbReference>
<feature type="domain" description="AGC-kinase C-terminal" evidence="14">
    <location>
        <begin position="337"/>
        <end position="407"/>
    </location>
</feature>
<dbReference type="Pfam" id="PF00433">
    <property type="entry name" value="Pkinase_C"/>
    <property type="match status" value="1"/>
</dbReference>
<dbReference type="InParanoid" id="A0A1X7UQC1"/>
<dbReference type="InterPro" id="IPR017441">
    <property type="entry name" value="Protein_kinase_ATP_BS"/>
</dbReference>
<feature type="domain" description="Protein kinase" evidence="13">
    <location>
        <begin position="74"/>
        <end position="336"/>
    </location>
</feature>
<feature type="region of interest" description="Disordered" evidence="12">
    <location>
        <begin position="1"/>
        <end position="21"/>
    </location>
</feature>
<name>A0A1X7UQC1_AMPQE</name>
<dbReference type="EC" id="2.7.11.1" evidence="2"/>
<dbReference type="Pfam" id="PF00069">
    <property type="entry name" value="Pkinase"/>
    <property type="match status" value="1"/>
</dbReference>
<dbReference type="SMART" id="SM00220">
    <property type="entry name" value="S_TKc"/>
    <property type="match status" value="1"/>
</dbReference>
<dbReference type="SUPFAM" id="SSF56112">
    <property type="entry name" value="Protein kinase-like (PK-like)"/>
    <property type="match status" value="1"/>
</dbReference>
<sequence>MSDPDLADGLELDQEEIGSDDEVEEMMDGTLIEDNSGLVSGGVNIDSTAGCLETLDITPESINNTPEKIGPDCFELLKVLGKGGYGKVFQVRKRTGGKDKGRIFAMKVLKKASIVRSKKDTMHTRSERNILEAIQHPFIVSLLYAFQTNGKLYLILDYLSGGELFALLEREGVFLEDTASFYLAEITLAIGHLHSNGIIYRDLKPENIMLNGKGHVVLTDFGLSKESLHGEATTNTFCGTIEYMAPEILQRIGHGKAVDWWSLGTLMYDMLTGAPPFCADNRKKTIDRILHGRLYLPPYLTADAKDIIKKLLKRHPPNRLGSGPEDNKPIKEHRFFKMINWEDLFNQKVEPPFKIPVRGDDDVSQFDTKFTTLLPVDSPVDTTISASADMNFKGFTYIADSFLEDVYSHSVSSPSSYRNRPLRSPHKHLSPVTTETNQVFGFNAPSPLTVSSTAASSLLYTQSTIMEETSGNSTMIKAPVVNGSDHSHIPLLKGINSIRTNEVDKGNLVSPGFNLKLSPPANRPAHLGLS</sequence>
<dbReference type="OrthoDB" id="63267at2759"/>
<dbReference type="InterPro" id="IPR017892">
    <property type="entry name" value="Pkinase_C"/>
</dbReference>
<dbReference type="EnsemblMetazoa" id="Aqu2.1.29861_001">
    <property type="protein sequence ID" value="Aqu2.1.29861_001"/>
    <property type="gene ID" value="Aqu2.1.29861"/>
</dbReference>
<dbReference type="PROSITE" id="PS50011">
    <property type="entry name" value="PROTEIN_KINASE_DOM"/>
    <property type="match status" value="1"/>
</dbReference>
<dbReference type="InterPro" id="IPR000961">
    <property type="entry name" value="AGC-kinase_C"/>
</dbReference>
<comment type="catalytic activity">
    <reaction evidence="10">
        <text>L-seryl-[protein] + ATP = O-phospho-L-seryl-[protein] + ADP + H(+)</text>
        <dbReference type="Rhea" id="RHEA:17989"/>
        <dbReference type="Rhea" id="RHEA-COMP:9863"/>
        <dbReference type="Rhea" id="RHEA-COMP:11604"/>
        <dbReference type="ChEBI" id="CHEBI:15378"/>
        <dbReference type="ChEBI" id="CHEBI:29999"/>
        <dbReference type="ChEBI" id="CHEBI:30616"/>
        <dbReference type="ChEBI" id="CHEBI:83421"/>
        <dbReference type="ChEBI" id="CHEBI:456216"/>
        <dbReference type="EC" id="2.7.11.1"/>
    </reaction>
</comment>
<evidence type="ECO:0000256" key="8">
    <source>
        <dbReference type="ARBA" id="ARBA00022840"/>
    </source>
</evidence>
<evidence type="ECO:0000256" key="9">
    <source>
        <dbReference type="ARBA" id="ARBA00047899"/>
    </source>
</evidence>
<evidence type="ECO:0000256" key="6">
    <source>
        <dbReference type="ARBA" id="ARBA00022741"/>
    </source>
</evidence>
<organism evidence="15">
    <name type="scientific">Amphimedon queenslandica</name>
    <name type="common">Sponge</name>
    <dbReference type="NCBI Taxonomy" id="400682"/>
    <lineage>
        <taxon>Eukaryota</taxon>
        <taxon>Metazoa</taxon>
        <taxon>Porifera</taxon>
        <taxon>Demospongiae</taxon>
        <taxon>Heteroscleromorpha</taxon>
        <taxon>Haplosclerida</taxon>
        <taxon>Niphatidae</taxon>
        <taxon>Amphimedon</taxon>
    </lineage>
</organism>
<dbReference type="PANTHER" id="PTHR24351">
    <property type="entry name" value="RIBOSOMAL PROTEIN S6 KINASE"/>
    <property type="match status" value="1"/>
</dbReference>
<dbReference type="PROSITE" id="PS00108">
    <property type="entry name" value="PROTEIN_KINASE_ST"/>
    <property type="match status" value="1"/>
</dbReference>
<keyword evidence="16" id="KW-1185">Reference proteome</keyword>
<dbReference type="CDD" id="cd05584">
    <property type="entry name" value="STKc_p70S6K"/>
    <property type="match status" value="1"/>
</dbReference>
<dbReference type="SMART" id="SM00133">
    <property type="entry name" value="S_TK_X"/>
    <property type="match status" value="1"/>
</dbReference>
<dbReference type="Gene3D" id="3.30.200.20">
    <property type="entry name" value="Phosphorylase Kinase, domain 1"/>
    <property type="match status" value="1"/>
</dbReference>
<dbReference type="InterPro" id="IPR000719">
    <property type="entry name" value="Prot_kinase_dom"/>
</dbReference>
<dbReference type="PROSITE" id="PS00107">
    <property type="entry name" value="PROTEIN_KINASE_ATP"/>
    <property type="match status" value="1"/>
</dbReference>
<proteinExistence type="inferred from homology"/>
<reference evidence="16" key="1">
    <citation type="journal article" date="2010" name="Nature">
        <title>The Amphimedon queenslandica genome and the evolution of animal complexity.</title>
        <authorList>
            <person name="Srivastava M."/>
            <person name="Simakov O."/>
            <person name="Chapman J."/>
            <person name="Fahey B."/>
            <person name="Gauthier M.E."/>
            <person name="Mitros T."/>
            <person name="Richards G.S."/>
            <person name="Conaco C."/>
            <person name="Dacre M."/>
            <person name="Hellsten U."/>
            <person name="Larroux C."/>
            <person name="Putnam N.H."/>
            <person name="Stanke M."/>
            <person name="Adamska M."/>
            <person name="Darling A."/>
            <person name="Degnan S.M."/>
            <person name="Oakley T.H."/>
            <person name="Plachetzki D.C."/>
            <person name="Zhai Y."/>
            <person name="Adamski M."/>
            <person name="Calcino A."/>
            <person name="Cummins S.F."/>
            <person name="Goodstein D.M."/>
            <person name="Harris C."/>
            <person name="Jackson D.J."/>
            <person name="Leys S.P."/>
            <person name="Shu S."/>
            <person name="Woodcroft B.J."/>
            <person name="Vervoort M."/>
            <person name="Kosik K.S."/>
            <person name="Manning G."/>
            <person name="Degnan B.M."/>
            <person name="Rokhsar D.S."/>
        </authorList>
    </citation>
    <scope>NUCLEOTIDE SEQUENCE [LARGE SCALE GENOMIC DNA]</scope>
</reference>
<evidence type="ECO:0000256" key="2">
    <source>
        <dbReference type="ARBA" id="ARBA00012513"/>
    </source>
</evidence>
<keyword evidence="5" id="KW-0808">Transferase</keyword>
<dbReference type="InterPro" id="IPR011009">
    <property type="entry name" value="Kinase-like_dom_sf"/>
</dbReference>
<evidence type="ECO:0000256" key="5">
    <source>
        <dbReference type="ARBA" id="ARBA00022679"/>
    </source>
</evidence>
<comment type="similarity">
    <text evidence="1">Belongs to the protein kinase superfamily. AGC Ser/Thr protein kinase family. S6 kinase subfamily.</text>
</comment>
<evidence type="ECO:0000256" key="3">
    <source>
        <dbReference type="ARBA" id="ARBA00022527"/>
    </source>
</evidence>
<evidence type="ECO:0000256" key="7">
    <source>
        <dbReference type="ARBA" id="ARBA00022777"/>
    </source>
</evidence>
<dbReference type="GO" id="GO:0005524">
    <property type="term" value="F:ATP binding"/>
    <property type="evidence" value="ECO:0007669"/>
    <property type="project" value="UniProtKB-UniRule"/>
</dbReference>
<dbReference type="PROSITE" id="PS51285">
    <property type="entry name" value="AGC_KINASE_CTER"/>
    <property type="match status" value="1"/>
</dbReference>
<keyword evidence="3" id="KW-0723">Serine/threonine-protein kinase</keyword>
<keyword evidence="8 11" id="KW-0067">ATP-binding</keyword>
<dbReference type="AlphaFoldDB" id="A0A1X7UQC1"/>
<dbReference type="OMA" id="KGSIFAM"/>
<feature type="binding site" evidence="11">
    <location>
        <position position="107"/>
    </location>
    <ligand>
        <name>ATP</name>
        <dbReference type="ChEBI" id="CHEBI:30616"/>
    </ligand>
</feature>
<evidence type="ECO:0000313" key="15">
    <source>
        <dbReference type="EnsemblMetazoa" id="Aqu2.1.29861_001"/>
    </source>
</evidence>
<dbReference type="Proteomes" id="UP000007879">
    <property type="component" value="Unassembled WGS sequence"/>
</dbReference>
<dbReference type="InterPro" id="IPR008271">
    <property type="entry name" value="Ser/Thr_kinase_AS"/>
</dbReference>
<dbReference type="Gene3D" id="1.10.510.10">
    <property type="entry name" value="Transferase(Phosphotransferase) domain 1"/>
    <property type="match status" value="1"/>
</dbReference>
<dbReference type="FunFam" id="1.10.510.10:FF:000092">
    <property type="entry name" value="Ribosomal protein S6 kinase"/>
    <property type="match status" value="1"/>
</dbReference>
<evidence type="ECO:0000256" key="10">
    <source>
        <dbReference type="ARBA" id="ARBA00048679"/>
    </source>
</evidence>
<reference evidence="15" key="2">
    <citation type="submission" date="2017-05" db="UniProtKB">
        <authorList>
            <consortium name="EnsemblMetazoa"/>
        </authorList>
    </citation>
    <scope>IDENTIFICATION</scope>
</reference>
<keyword evidence="6 11" id="KW-0547">Nucleotide-binding</keyword>
<evidence type="ECO:0000259" key="14">
    <source>
        <dbReference type="PROSITE" id="PS51285"/>
    </source>
</evidence>
<dbReference type="STRING" id="400682.A0A1X7UQC1"/>
<evidence type="ECO:0000256" key="12">
    <source>
        <dbReference type="SAM" id="MobiDB-lite"/>
    </source>
</evidence>
<evidence type="ECO:0000256" key="4">
    <source>
        <dbReference type="ARBA" id="ARBA00022553"/>
    </source>
</evidence>
<dbReference type="FunFam" id="3.30.200.20:FF:000686">
    <property type="entry name" value="Ribosomal protein S6 kinase"/>
    <property type="match status" value="1"/>
</dbReference>
<dbReference type="EnsemblMetazoa" id="XM_019997438.1">
    <property type="protein sequence ID" value="XP_019852997.1"/>
    <property type="gene ID" value="LOC100638046"/>
</dbReference>
<dbReference type="eggNOG" id="KOG0598">
    <property type="taxonomic scope" value="Eukaryota"/>
</dbReference>
<gene>
    <name evidence="15" type="primary">100638046</name>
</gene>
<evidence type="ECO:0000256" key="11">
    <source>
        <dbReference type="PROSITE-ProRule" id="PRU10141"/>
    </source>
</evidence>
<evidence type="ECO:0000313" key="16">
    <source>
        <dbReference type="Proteomes" id="UP000007879"/>
    </source>
</evidence>
<protein>
    <recommendedName>
        <fullName evidence="2">non-specific serine/threonine protein kinase</fullName>
        <ecNumber evidence="2">2.7.11.1</ecNumber>
    </recommendedName>
</protein>
<evidence type="ECO:0000259" key="13">
    <source>
        <dbReference type="PROSITE" id="PS50011"/>
    </source>
</evidence>
<comment type="catalytic activity">
    <reaction evidence="9">
        <text>L-threonyl-[protein] + ATP = O-phospho-L-threonyl-[protein] + ADP + H(+)</text>
        <dbReference type="Rhea" id="RHEA:46608"/>
        <dbReference type="Rhea" id="RHEA-COMP:11060"/>
        <dbReference type="Rhea" id="RHEA-COMP:11605"/>
        <dbReference type="ChEBI" id="CHEBI:15378"/>
        <dbReference type="ChEBI" id="CHEBI:30013"/>
        <dbReference type="ChEBI" id="CHEBI:30616"/>
        <dbReference type="ChEBI" id="CHEBI:61977"/>
        <dbReference type="ChEBI" id="CHEBI:456216"/>
        <dbReference type="EC" id="2.7.11.1"/>
    </reaction>
</comment>
<keyword evidence="4" id="KW-0597">Phosphoprotein</keyword>
<accession>A0A1X7UQC1</accession>
<dbReference type="KEGG" id="aqu:100638046"/>
<keyword evidence="7" id="KW-0418">Kinase</keyword>